<evidence type="ECO:0000313" key="7">
    <source>
        <dbReference type="Proteomes" id="UP000318288"/>
    </source>
</evidence>
<evidence type="ECO:0000313" key="6">
    <source>
        <dbReference type="EMBL" id="TWU56682.1"/>
    </source>
</evidence>
<feature type="compositionally biased region" description="Polar residues" evidence="3">
    <location>
        <begin position="257"/>
        <end position="272"/>
    </location>
</feature>
<gene>
    <name evidence="6" type="ORF">Poly51_25990</name>
</gene>
<keyword evidence="4" id="KW-1133">Transmembrane helix</keyword>
<evidence type="ECO:0000256" key="2">
    <source>
        <dbReference type="ARBA" id="ARBA00023157"/>
    </source>
</evidence>
<keyword evidence="7" id="KW-1185">Reference proteome</keyword>
<organism evidence="6 7">
    <name type="scientific">Rubripirellula tenax</name>
    <dbReference type="NCBI Taxonomy" id="2528015"/>
    <lineage>
        <taxon>Bacteria</taxon>
        <taxon>Pseudomonadati</taxon>
        <taxon>Planctomycetota</taxon>
        <taxon>Planctomycetia</taxon>
        <taxon>Pirellulales</taxon>
        <taxon>Pirellulaceae</taxon>
        <taxon>Rubripirellula</taxon>
    </lineage>
</organism>
<dbReference type="InterPro" id="IPR012373">
    <property type="entry name" value="Ferrdict_sens_TM"/>
</dbReference>
<dbReference type="PANTHER" id="PTHR30273">
    <property type="entry name" value="PERIPLASMIC SIGNAL SENSOR AND SIGMA FACTOR ACTIVATOR FECR-RELATED"/>
    <property type="match status" value="1"/>
</dbReference>
<dbReference type="RefSeq" id="WP_146457932.1">
    <property type="nucleotide sequence ID" value="NZ_SJPW01000003.1"/>
</dbReference>
<feature type="domain" description="LamG-like jellyroll fold" evidence="5">
    <location>
        <begin position="377"/>
        <end position="543"/>
    </location>
</feature>
<evidence type="ECO:0000256" key="3">
    <source>
        <dbReference type="SAM" id="MobiDB-lite"/>
    </source>
</evidence>
<dbReference type="SMART" id="SM00560">
    <property type="entry name" value="LamGL"/>
    <property type="match status" value="1"/>
</dbReference>
<keyword evidence="4" id="KW-0812">Transmembrane</keyword>
<dbReference type="Pfam" id="PF13385">
    <property type="entry name" value="Laminin_G_3"/>
    <property type="match status" value="1"/>
</dbReference>
<dbReference type="InterPro" id="IPR006558">
    <property type="entry name" value="LamG-like"/>
</dbReference>
<name>A0A5C6F6V6_9BACT</name>
<dbReference type="InterPro" id="IPR013320">
    <property type="entry name" value="ConA-like_dom_sf"/>
</dbReference>
<reference evidence="6 7" key="1">
    <citation type="submission" date="2019-02" db="EMBL/GenBank/DDBJ databases">
        <title>Deep-cultivation of Planctomycetes and their phenomic and genomic characterization uncovers novel biology.</title>
        <authorList>
            <person name="Wiegand S."/>
            <person name="Jogler M."/>
            <person name="Boedeker C."/>
            <person name="Pinto D."/>
            <person name="Vollmers J."/>
            <person name="Rivas-Marin E."/>
            <person name="Kohn T."/>
            <person name="Peeters S.H."/>
            <person name="Heuer A."/>
            <person name="Rast P."/>
            <person name="Oberbeckmann S."/>
            <person name="Bunk B."/>
            <person name="Jeske O."/>
            <person name="Meyerdierks A."/>
            <person name="Storesund J.E."/>
            <person name="Kallscheuer N."/>
            <person name="Luecker S."/>
            <person name="Lage O.M."/>
            <person name="Pohl T."/>
            <person name="Merkel B.J."/>
            <person name="Hornburger P."/>
            <person name="Mueller R.-W."/>
            <person name="Bruemmer F."/>
            <person name="Labrenz M."/>
            <person name="Spormann A.M."/>
            <person name="Op Den Camp H."/>
            <person name="Overmann J."/>
            <person name="Amann R."/>
            <person name="Jetten M.S.M."/>
            <person name="Mascher T."/>
            <person name="Medema M.H."/>
            <person name="Devos D.P."/>
            <person name="Kaster A.-K."/>
            <person name="Ovreas L."/>
            <person name="Rohde M."/>
            <person name="Galperin M.Y."/>
            <person name="Jogler C."/>
        </authorList>
    </citation>
    <scope>NUCLEOTIDE SEQUENCE [LARGE SCALE GENOMIC DNA]</scope>
    <source>
        <strain evidence="6 7">Poly51</strain>
    </source>
</reference>
<keyword evidence="1" id="KW-0732">Signal</keyword>
<dbReference type="Pfam" id="PF04773">
    <property type="entry name" value="FecR"/>
    <property type="match status" value="1"/>
</dbReference>
<evidence type="ECO:0000259" key="5">
    <source>
        <dbReference type="SMART" id="SM00560"/>
    </source>
</evidence>
<feature type="transmembrane region" description="Helical" evidence="4">
    <location>
        <begin position="84"/>
        <end position="107"/>
    </location>
</feature>
<dbReference type="AlphaFoldDB" id="A0A5C6F6V6"/>
<sequence>MSDPKLEIDELVAAVIDGRLSSDQTGRLESLLAQSPQAVTRYIELLDNHEALCAIYPGDVFTSNIPVEIAPMQTEPSMATVRRLLSLPLLGLAASVLLAVGFAGYFFGSDASPSQQAQSDPSSEEEQIIAGHAMLRRSVDVRWSDDAVAYRDGDMLPGGTLKFDQGVAELDFFCGATVTVEGPASLEIESDWSVKVVQGRLRANVPPAARGFVVKAADSEIVDLGTEFAVEVESATAQVEVIDGEVALRGGQHDGTHLTTGQRQSLGSASSQSMIANISGPAELQRRRTDAESQHFDQWKTASRALREDTRLIAYFPIADSLQDRSVPNMAGTADFRDGTLVGPVVSTEGRFGTDSEGLDFERIGARVRTRIDGEFAAFTFATWVRIDSLEHRYNSLFMSDGYENGEPHWQIRDDGRLMFSVMVDDSAEVLVKNAFDKATVRDRGLHRIYITDPVWDISKSGRWFHLASVYDPANRRVTQYCNGEQVSDEAIADKFFVDRLRIGPAEIGNWGQPFRDSPWFAVRNLNGTIDELAVFDAALNANEVLKLFEQGKPLGY</sequence>
<evidence type="ECO:0000256" key="4">
    <source>
        <dbReference type="SAM" id="Phobius"/>
    </source>
</evidence>
<dbReference type="InterPro" id="IPR006860">
    <property type="entry name" value="FecR"/>
</dbReference>
<feature type="region of interest" description="Disordered" evidence="3">
    <location>
        <begin position="251"/>
        <end position="272"/>
    </location>
</feature>
<dbReference type="Gene3D" id="2.60.120.1440">
    <property type="match status" value="1"/>
</dbReference>
<dbReference type="EMBL" id="SJPW01000003">
    <property type="protein sequence ID" value="TWU56682.1"/>
    <property type="molecule type" value="Genomic_DNA"/>
</dbReference>
<accession>A0A5C6F6V6</accession>
<comment type="caution">
    <text evidence="6">The sequence shown here is derived from an EMBL/GenBank/DDBJ whole genome shotgun (WGS) entry which is preliminary data.</text>
</comment>
<dbReference type="SUPFAM" id="SSF49899">
    <property type="entry name" value="Concanavalin A-like lectins/glucanases"/>
    <property type="match status" value="1"/>
</dbReference>
<keyword evidence="4" id="KW-0472">Membrane</keyword>
<proteinExistence type="predicted"/>
<dbReference type="PANTHER" id="PTHR30273:SF2">
    <property type="entry name" value="PROTEIN FECR"/>
    <property type="match status" value="1"/>
</dbReference>
<dbReference type="GO" id="GO:0016989">
    <property type="term" value="F:sigma factor antagonist activity"/>
    <property type="evidence" value="ECO:0007669"/>
    <property type="project" value="TreeGrafter"/>
</dbReference>
<protein>
    <submittedName>
        <fullName evidence="6">FecR protein</fullName>
    </submittedName>
</protein>
<evidence type="ECO:0000256" key="1">
    <source>
        <dbReference type="ARBA" id="ARBA00022729"/>
    </source>
</evidence>
<dbReference type="OrthoDB" id="258532at2"/>
<dbReference type="Proteomes" id="UP000318288">
    <property type="component" value="Unassembled WGS sequence"/>
</dbReference>
<dbReference type="Gene3D" id="2.60.120.200">
    <property type="match status" value="1"/>
</dbReference>
<keyword evidence="2" id="KW-1015">Disulfide bond</keyword>